<evidence type="ECO:0000313" key="3">
    <source>
        <dbReference type="Proteomes" id="UP001437256"/>
    </source>
</evidence>
<accession>A0ABR2Z645</accession>
<gene>
    <name evidence="2" type="ORF">AAF712_016669</name>
</gene>
<feature type="region of interest" description="Disordered" evidence="1">
    <location>
        <begin position="55"/>
        <end position="108"/>
    </location>
</feature>
<dbReference type="EMBL" id="JBBXMP010001025">
    <property type="protein sequence ID" value="KAL0056723.1"/>
    <property type="molecule type" value="Genomic_DNA"/>
</dbReference>
<organism evidence="2 3">
    <name type="scientific">Marasmius tenuissimus</name>
    <dbReference type="NCBI Taxonomy" id="585030"/>
    <lineage>
        <taxon>Eukaryota</taxon>
        <taxon>Fungi</taxon>
        <taxon>Dikarya</taxon>
        <taxon>Basidiomycota</taxon>
        <taxon>Agaricomycotina</taxon>
        <taxon>Agaricomycetes</taxon>
        <taxon>Agaricomycetidae</taxon>
        <taxon>Agaricales</taxon>
        <taxon>Marasmiineae</taxon>
        <taxon>Marasmiaceae</taxon>
        <taxon>Marasmius</taxon>
    </lineage>
</organism>
<dbReference type="Proteomes" id="UP001437256">
    <property type="component" value="Unassembled WGS sequence"/>
</dbReference>
<name>A0ABR2Z645_9AGAR</name>
<protein>
    <submittedName>
        <fullName evidence="2">Uncharacterized protein</fullName>
    </submittedName>
</protein>
<evidence type="ECO:0000313" key="2">
    <source>
        <dbReference type="EMBL" id="KAL0056723.1"/>
    </source>
</evidence>
<comment type="caution">
    <text evidence="2">The sequence shown here is derived from an EMBL/GenBank/DDBJ whole genome shotgun (WGS) entry which is preliminary data.</text>
</comment>
<reference evidence="2 3" key="1">
    <citation type="submission" date="2024-05" db="EMBL/GenBank/DDBJ databases">
        <title>A draft genome resource for the thread blight pathogen Marasmius tenuissimus strain MS-2.</title>
        <authorList>
            <person name="Yulfo-Soto G.E."/>
            <person name="Baruah I.K."/>
            <person name="Amoako-Attah I."/>
            <person name="Bukari Y."/>
            <person name="Meinhardt L.W."/>
            <person name="Bailey B.A."/>
            <person name="Cohen S.P."/>
        </authorList>
    </citation>
    <scope>NUCLEOTIDE SEQUENCE [LARGE SCALE GENOMIC DNA]</scope>
    <source>
        <strain evidence="2 3">MS-2</strain>
    </source>
</reference>
<feature type="non-terminal residue" evidence="2">
    <location>
        <position position="1"/>
    </location>
</feature>
<keyword evidence="3" id="KW-1185">Reference proteome</keyword>
<proteinExistence type="predicted"/>
<evidence type="ECO:0000256" key="1">
    <source>
        <dbReference type="SAM" id="MobiDB-lite"/>
    </source>
</evidence>
<sequence length="108" mass="11822">QLFGNELGCTQLLTCSGPKCNKATLQETHLLLLNWEQLPDLDKMDIPPSYLLKSKKHALGSEDNNDNNNNDSHKHCKKSDKDVQVTEGNDDSGVGVTEEASEPEATGN</sequence>